<dbReference type="PANTHER" id="PTHR46033:SF8">
    <property type="entry name" value="PROTEIN MAINTENANCE OF MERISTEMS-LIKE"/>
    <property type="match status" value="1"/>
</dbReference>
<evidence type="ECO:0000259" key="1">
    <source>
        <dbReference type="Pfam" id="PF10536"/>
    </source>
</evidence>
<dbReference type="GO" id="GO:0010073">
    <property type="term" value="P:meristem maintenance"/>
    <property type="evidence" value="ECO:0007669"/>
    <property type="project" value="InterPro"/>
</dbReference>
<evidence type="ECO:0000313" key="2">
    <source>
        <dbReference type="EMBL" id="RYR14609.1"/>
    </source>
</evidence>
<evidence type="ECO:0000313" key="3">
    <source>
        <dbReference type="Proteomes" id="UP000289738"/>
    </source>
</evidence>
<dbReference type="PANTHER" id="PTHR46033">
    <property type="entry name" value="PROTEIN MAIN-LIKE 2"/>
    <property type="match status" value="1"/>
</dbReference>
<dbReference type="AlphaFoldDB" id="A0A444ZKA6"/>
<dbReference type="Proteomes" id="UP000289738">
    <property type="component" value="Chromosome B04"/>
</dbReference>
<comment type="caution">
    <text evidence="2">The sequence shown here is derived from an EMBL/GenBank/DDBJ whole genome shotgun (WGS) entry which is preliminary data.</text>
</comment>
<sequence length="369" mass="41328">MSTITTTRWDHRYLRLLHHHNYCRCHLIHHSCCPFHRDDSPEGWSHQGSRILTCNHLMPPDPYNQIVEGHLRRTGFYHISQIRVIQCQSAMVNALVESWHPKTHTFYFSVGACVVTLEDIPIILVLSTNSLPVIEPNLSSYEALEVECLHQFGITPRKTDCRGSFIKWTWFQGQKDRIVLSDDIHIQRASRVDCKKIDAIFSVASHLSSSVTNVAASVSVPAASSVSDHHCRPPSAATPPSLPPCLALADQRIFVPAPASLLPATLEPHSAPSLLSSLSTTLTYRGYLLLITEPVPPMGHCASRYHHGPLCEPKPRRALSLFLSLLPSVLNHRTLIHFSFSSSSFLFENQRPPNHHHSPAIITVCTSIR</sequence>
<keyword evidence="3" id="KW-1185">Reference proteome</keyword>
<accession>A0A444ZKA6</accession>
<protein>
    <recommendedName>
        <fullName evidence="1">Aminotransferase-like plant mobile domain-containing protein</fullName>
    </recommendedName>
</protein>
<dbReference type="InterPro" id="IPR019557">
    <property type="entry name" value="AminoTfrase-like_pln_mobile"/>
</dbReference>
<dbReference type="Pfam" id="PF10536">
    <property type="entry name" value="PMD"/>
    <property type="match status" value="1"/>
</dbReference>
<feature type="domain" description="Aminotransferase-like plant mobile" evidence="1">
    <location>
        <begin position="75"/>
        <end position="173"/>
    </location>
</feature>
<dbReference type="InterPro" id="IPR044824">
    <property type="entry name" value="MAIN-like"/>
</dbReference>
<proteinExistence type="predicted"/>
<name>A0A444ZKA6_ARAHY</name>
<gene>
    <name evidence="2" type="ORF">Ahy_B04g071239</name>
</gene>
<dbReference type="EMBL" id="SDMP01000014">
    <property type="protein sequence ID" value="RYR14609.1"/>
    <property type="molecule type" value="Genomic_DNA"/>
</dbReference>
<organism evidence="2 3">
    <name type="scientific">Arachis hypogaea</name>
    <name type="common">Peanut</name>
    <dbReference type="NCBI Taxonomy" id="3818"/>
    <lineage>
        <taxon>Eukaryota</taxon>
        <taxon>Viridiplantae</taxon>
        <taxon>Streptophyta</taxon>
        <taxon>Embryophyta</taxon>
        <taxon>Tracheophyta</taxon>
        <taxon>Spermatophyta</taxon>
        <taxon>Magnoliopsida</taxon>
        <taxon>eudicotyledons</taxon>
        <taxon>Gunneridae</taxon>
        <taxon>Pentapetalae</taxon>
        <taxon>rosids</taxon>
        <taxon>fabids</taxon>
        <taxon>Fabales</taxon>
        <taxon>Fabaceae</taxon>
        <taxon>Papilionoideae</taxon>
        <taxon>50 kb inversion clade</taxon>
        <taxon>dalbergioids sensu lato</taxon>
        <taxon>Dalbergieae</taxon>
        <taxon>Pterocarpus clade</taxon>
        <taxon>Arachis</taxon>
    </lineage>
</organism>
<reference evidence="2 3" key="1">
    <citation type="submission" date="2019-01" db="EMBL/GenBank/DDBJ databases">
        <title>Sequencing of cultivated peanut Arachis hypogaea provides insights into genome evolution and oil improvement.</title>
        <authorList>
            <person name="Chen X."/>
        </authorList>
    </citation>
    <scope>NUCLEOTIDE SEQUENCE [LARGE SCALE GENOMIC DNA]</scope>
    <source>
        <strain evidence="3">cv. Fuhuasheng</strain>
        <tissue evidence="2">Leaves</tissue>
    </source>
</reference>